<reference evidence="4" key="1">
    <citation type="submission" date="2022-06" db="EMBL/GenBank/DDBJ databases">
        <title>Genome sequencing of Brevibacillus sp. BB3-R1.</title>
        <authorList>
            <person name="Heo J."/>
            <person name="Lee D."/>
            <person name="Won M."/>
            <person name="Han B.-H."/>
            <person name="Hong S.-B."/>
            <person name="Kwon S.-W."/>
        </authorList>
    </citation>
    <scope>NUCLEOTIDE SEQUENCE</scope>
    <source>
        <strain evidence="4">BB3-R1</strain>
    </source>
</reference>
<dbReference type="PANTHER" id="PTHR30055">
    <property type="entry name" value="HTH-TYPE TRANSCRIPTIONAL REGULATOR RUTR"/>
    <property type="match status" value="1"/>
</dbReference>
<dbReference type="Pfam" id="PF00440">
    <property type="entry name" value="TetR_N"/>
    <property type="match status" value="1"/>
</dbReference>
<dbReference type="Gene3D" id="1.10.10.60">
    <property type="entry name" value="Homeodomain-like"/>
    <property type="match status" value="1"/>
</dbReference>
<dbReference type="InterPro" id="IPR009057">
    <property type="entry name" value="Homeodomain-like_sf"/>
</dbReference>
<organism evidence="4 5">
    <name type="scientific">Brevibacillus ruminantium</name>
    <dbReference type="NCBI Taxonomy" id="2950604"/>
    <lineage>
        <taxon>Bacteria</taxon>
        <taxon>Bacillati</taxon>
        <taxon>Bacillota</taxon>
        <taxon>Bacilli</taxon>
        <taxon>Bacillales</taxon>
        <taxon>Paenibacillaceae</taxon>
        <taxon>Brevibacillus</taxon>
    </lineage>
</organism>
<keyword evidence="1 2" id="KW-0238">DNA-binding</keyword>
<dbReference type="InterPro" id="IPR023772">
    <property type="entry name" value="DNA-bd_HTH_TetR-type_CS"/>
</dbReference>
<keyword evidence="5" id="KW-1185">Reference proteome</keyword>
<dbReference type="InterPro" id="IPR001647">
    <property type="entry name" value="HTH_TetR"/>
</dbReference>
<protein>
    <submittedName>
        <fullName evidence="4">TetR/AcrR family transcriptional regulator</fullName>
    </submittedName>
</protein>
<evidence type="ECO:0000256" key="1">
    <source>
        <dbReference type="ARBA" id="ARBA00023125"/>
    </source>
</evidence>
<dbReference type="Gene3D" id="1.10.357.10">
    <property type="entry name" value="Tetracycline Repressor, domain 2"/>
    <property type="match status" value="1"/>
</dbReference>
<feature type="domain" description="HTH tetR-type" evidence="3">
    <location>
        <begin position="32"/>
        <end position="92"/>
    </location>
</feature>
<dbReference type="PRINTS" id="PR00455">
    <property type="entry name" value="HTHTETR"/>
</dbReference>
<dbReference type="InterPro" id="IPR036271">
    <property type="entry name" value="Tet_transcr_reg_TetR-rel_C_sf"/>
</dbReference>
<accession>A0ABY4WLF1</accession>
<dbReference type="RefSeq" id="WP_251873992.1">
    <property type="nucleotide sequence ID" value="NZ_CP098755.1"/>
</dbReference>
<dbReference type="PROSITE" id="PS50977">
    <property type="entry name" value="HTH_TETR_2"/>
    <property type="match status" value="1"/>
</dbReference>
<evidence type="ECO:0000259" key="3">
    <source>
        <dbReference type="PROSITE" id="PS50977"/>
    </source>
</evidence>
<dbReference type="PANTHER" id="PTHR30055:SF226">
    <property type="entry name" value="HTH-TYPE TRANSCRIPTIONAL REGULATOR PKSA"/>
    <property type="match status" value="1"/>
</dbReference>
<dbReference type="InterPro" id="IPR050109">
    <property type="entry name" value="HTH-type_TetR-like_transc_reg"/>
</dbReference>
<dbReference type="SUPFAM" id="SSF48498">
    <property type="entry name" value="Tetracyclin repressor-like, C-terminal domain"/>
    <property type="match status" value="1"/>
</dbReference>
<dbReference type="PROSITE" id="PS01081">
    <property type="entry name" value="HTH_TETR_1"/>
    <property type="match status" value="1"/>
</dbReference>
<feature type="DNA-binding region" description="H-T-H motif" evidence="2">
    <location>
        <begin position="55"/>
        <end position="74"/>
    </location>
</feature>
<evidence type="ECO:0000313" key="4">
    <source>
        <dbReference type="EMBL" id="USG66887.1"/>
    </source>
</evidence>
<sequence length="230" mass="26146">MSKNIRSDSKTKLDASTQASQLAAILWGAENEEIKKKLLEAALTEFAEKGYALGSTNQVVQRAGVSKGMLFHFFSNKKNLYLYIVDTCIDYFQRYLTDELQDDSSDLLQRVVDLSMAKMKLFIEEPLIYQLAVTTFIQCPAEVKEEIREREKQVHATYLALLIKGIDASAFREGITPVKAAEFLIAAVEALLQKQIRAHEEKEDKGLETLQPFLEELSGYMEIVRHGVYR</sequence>
<dbReference type="EMBL" id="CP098755">
    <property type="protein sequence ID" value="USG66887.1"/>
    <property type="molecule type" value="Genomic_DNA"/>
</dbReference>
<dbReference type="SUPFAM" id="SSF46689">
    <property type="entry name" value="Homeodomain-like"/>
    <property type="match status" value="1"/>
</dbReference>
<proteinExistence type="predicted"/>
<name>A0ABY4WLF1_9BACL</name>
<evidence type="ECO:0000256" key="2">
    <source>
        <dbReference type="PROSITE-ProRule" id="PRU00335"/>
    </source>
</evidence>
<dbReference type="Proteomes" id="UP001056500">
    <property type="component" value="Chromosome"/>
</dbReference>
<gene>
    <name evidence="4" type="ORF">NDK47_06200</name>
</gene>
<evidence type="ECO:0000313" key="5">
    <source>
        <dbReference type="Proteomes" id="UP001056500"/>
    </source>
</evidence>